<dbReference type="Pfam" id="PF02709">
    <property type="entry name" value="Glyco_transf_7C"/>
    <property type="match status" value="1"/>
</dbReference>
<feature type="transmembrane region" description="Helical" evidence="2">
    <location>
        <begin position="269"/>
        <end position="288"/>
    </location>
</feature>
<dbReference type="SUPFAM" id="SSF53448">
    <property type="entry name" value="Nucleotide-diphospho-sugar transferases"/>
    <property type="match status" value="1"/>
</dbReference>
<dbReference type="Gene3D" id="3.90.550.10">
    <property type="entry name" value="Spore Coat Polysaccharide Biosynthesis Protein SpsA, Chain A"/>
    <property type="match status" value="1"/>
</dbReference>
<feature type="domain" description="Glycosyltransferase 2-like" evidence="3">
    <location>
        <begin position="14"/>
        <end position="131"/>
    </location>
</feature>
<dbReference type="InterPro" id="IPR001173">
    <property type="entry name" value="Glyco_trans_2-like"/>
</dbReference>
<dbReference type="PANTHER" id="PTHR43646:SF6">
    <property type="entry name" value="PRE-MYCOFACTOCIN GLYCOSYLTRANSFERASE"/>
    <property type="match status" value="1"/>
</dbReference>
<evidence type="ECO:0000256" key="2">
    <source>
        <dbReference type="SAM" id="Phobius"/>
    </source>
</evidence>
<dbReference type="InterPro" id="IPR029044">
    <property type="entry name" value="Nucleotide-diphossugar_trans"/>
</dbReference>
<dbReference type="RefSeq" id="WP_092861081.1">
    <property type="nucleotide sequence ID" value="NZ_FOQH01000007.1"/>
</dbReference>
<keyword evidence="2" id="KW-1133">Transmembrane helix</keyword>
<gene>
    <name evidence="5" type="ORF">SAMN05216258_107114</name>
</gene>
<dbReference type="PANTHER" id="PTHR43646">
    <property type="entry name" value="GLYCOSYLTRANSFERASE"/>
    <property type="match status" value="1"/>
</dbReference>
<organism evidence="5 6">
    <name type="scientific">Albimonas pacifica</name>
    <dbReference type="NCBI Taxonomy" id="1114924"/>
    <lineage>
        <taxon>Bacteria</taxon>
        <taxon>Pseudomonadati</taxon>
        <taxon>Pseudomonadota</taxon>
        <taxon>Alphaproteobacteria</taxon>
        <taxon>Rhodobacterales</taxon>
        <taxon>Paracoccaceae</taxon>
        <taxon>Albimonas</taxon>
    </lineage>
</organism>
<protein>
    <submittedName>
        <fullName evidence="5">Glycosyltransferase, GT2 family</fullName>
    </submittedName>
</protein>
<keyword evidence="6" id="KW-1185">Reference proteome</keyword>
<proteinExistence type="predicted"/>
<keyword evidence="1 5" id="KW-0808">Transferase</keyword>
<dbReference type="GO" id="GO:0016740">
    <property type="term" value="F:transferase activity"/>
    <property type="evidence" value="ECO:0007669"/>
    <property type="project" value="UniProtKB-KW"/>
</dbReference>
<evidence type="ECO:0000259" key="3">
    <source>
        <dbReference type="Pfam" id="PF00535"/>
    </source>
</evidence>
<evidence type="ECO:0000259" key="4">
    <source>
        <dbReference type="Pfam" id="PF02709"/>
    </source>
</evidence>
<dbReference type="Proteomes" id="UP000199377">
    <property type="component" value="Unassembled WGS sequence"/>
</dbReference>
<reference evidence="5 6" key="1">
    <citation type="submission" date="2016-10" db="EMBL/GenBank/DDBJ databases">
        <authorList>
            <person name="de Groot N.N."/>
        </authorList>
    </citation>
    <scope>NUCLEOTIDE SEQUENCE [LARGE SCALE GENOMIC DNA]</scope>
    <source>
        <strain evidence="5 6">CGMCC 1.11030</strain>
    </source>
</reference>
<sequence>MTSPALGLVAIGRNEGERLRRCLASARALLGPGAPLVYVDSGSTDASLAIAAEAGARIVEIAPAEGFTAARARNLGAAALAGAAPEFIQFVDGDCELVAGWLETAQARLRAEPGLAVVAGRRRERAPGASIFNRLCDMEWNTPVGRAAAVGGDALYRREAFEAVGGFDPAFICGEEPELCLRLARAGWGIERLDAEMTLHDADMHRWSQWRRRAERTGWAFAEGADRYGDGPEGYNRREARRSLAWGLGLPGALLVSLALAALGAGALAALLALGALGLAGLVVLRAARWRRGFGDPWPHALLYGGLAMAGKPFEALGAWRYRRAKARGERGRIIEYKGPARSTGS</sequence>
<dbReference type="InterPro" id="IPR027791">
    <property type="entry name" value="Galactosyl_T_C"/>
</dbReference>
<dbReference type="Pfam" id="PF00535">
    <property type="entry name" value="Glycos_transf_2"/>
    <property type="match status" value="1"/>
</dbReference>
<evidence type="ECO:0000313" key="6">
    <source>
        <dbReference type="Proteomes" id="UP000199377"/>
    </source>
</evidence>
<dbReference type="STRING" id="1114924.SAMN05216258_107114"/>
<dbReference type="AlphaFoldDB" id="A0A1I3IKZ8"/>
<name>A0A1I3IKZ8_9RHOB</name>
<accession>A0A1I3IKZ8</accession>
<evidence type="ECO:0000313" key="5">
    <source>
        <dbReference type="EMBL" id="SFI48592.1"/>
    </source>
</evidence>
<keyword evidence="2" id="KW-0812">Transmembrane</keyword>
<feature type="domain" description="Galactosyltransferase C-terminal" evidence="4">
    <location>
        <begin position="140"/>
        <end position="196"/>
    </location>
</feature>
<dbReference type="OrthoDB" id="8416156at2"/>
<dbReference type="EMBL" id="FOQH01000007">
    <property type="protein sequence ID" value="SFI48592.1"/>
    <property type="molecule type" value="Genomic_DNA"/>
</dbReference>
<keyword evidence="2" id="KW-0472">Membrane</keyword>
<evidence type="ECO:0000256" key="1">
    <source>
        <dbReference type="ARBA" id="ARBA00022679"/>
    </source>
</evidence>